<name>A0AAV7ZKQ2_9EUKA</name>
<dbReference type="PRINTS" id="PR00450">
    <property type="entry name" value="RECOVERIN"/>
</dbReference>
<dbReference type="Proteomes" id="UP001146793">
    <property type="component" value="Unassembled WGS sequence"/>
</dbReference>
<dbReference type="AlphaFoldDB" id="A0AAV7ZKQ2"/>
<dbReference type="SUPFAM" id="SSF47473">
    <property type="entry name" value="EF-hand"/>
    <property type="match status" value="1"/>
</dbReference>
<evidence type="ECO:0000256" key="2">
    <source>
        <dbReference type="ARBA" id="ARBA00022837"/>
    </source>
</evidence>
<dbReference type="InterPro" id="IPR045198">
    <property type="entry name" value="CNBL1-10"/>
</dbReference>
<keyword evidence="2" id="KW-0106">Calcium</keyword>
<protein>
    <submittedName>
        <fullName evidence="4">Calcineurin b</fullName>
    </submittedName>
</protein>
<dbReference type="PANTHER" id="PTHR23056">
    <property type="entry name" value="CALCINEURIN B"/>
    <property type="match status" value="1"/>
</dbReference>
<dbReference type="Pfam" id="PF13499">
    <property type="entry name" value="EF-hand_7"/>
    <property type="match status" value="1"/>
</dbReference>
<dbReference type="GO" id="GO:0019722">
    <property type="term" value="P:calcium-mediated signaling"/>
    <property type="evidence" value="ECO:0007669"/>
    <property type="project" value="InterPro"/>
</dbReference>
<organism evidence="4 5">
    <name type="scientific">Anaeramoeba flamelloides</name>
    <dbReference type="NCBI Taxonomy" id="1746091"/>
    <lineage>
        <taxon>Eukaryota</taxon>
        <taxon>Metamonada</taxon>
        <taxon>Anaeramoebidae</taxon>
        <taxon>Anaeramoeba</taxon>
    </lineage>
</organism>
<keyword evidence="1" id="KW-0677">Repeat</keyword>
<dbReference type="PANTHER" id="PTHR23056:SF110">
    <property type="entry name" value="CALMODULIN"/>
    <property type="match status" value="1"/>
</dbReference>
<dbReference type="InterPro" id="IPR002048">
    <property type="entry name" value="EF_hand_dom"/>
</dbReference>
<dbReference type="GO" id="GO:0005509">
    <property type="term" value="F:calcium ion binding"/>
    <property type="evidence" value="ECO:0007669"/>
    <property type="project" value="InterPro"/>
</dbReference>
<evidence type="ECO:0000313" key="5">
    <source>
        <dbReference type="Proteomes" id="UP001146793"/>
    </source>
</evidence>
<gene>
    <name evidence="4" type="ORF">M0812_13783</name>
</gene>
<dbReference type="InterPro" id="IPR018247">
    <property type="entry name" value="EF_Hand_1_Ca_BS"/>
</dbReference>
<feature type="domain" description="EF-hand" evidence="3">
    <location>
        <begin position="76"/>
        <end position="98"/>
    </location>
</feature>
<dbReference type="SMART" id="SM00054">
    <property type="entry name" value="EFh"/>
    <property type="match status" value="3"/>
</dbReference>
<dbReference type="CDD" id="cd00051">
    <property type="entry name" value="EFh"/>
    <property type="match status" value="1"/>
</dbReference>
<dbReference type="InterPro" id="IPR011992">
    <property type="entry name" value="EF-hand-dom_pair"/>
</dbReference>
<sequence length="192" mass="22022">MTEKRKAVTYGESLSNKDISNLVELTGFKEKQLVKLYDYYKQIAGSLIEDGVIDNQEFEESLGLKGSVFATRLFKDTDKNGELDFNEFCVGLHAFSSKGTFEDRLKLTFQVYDIDGDGGIDKNELELILKACLKENFRIKLSQKELEQIIDQTFLEIDTDNNGKIDFEEYAEYATKHPKIMDNLDICLPFLL</sequence>
<dbReference type="PROSITE" id="PS00018">
    <property type="entry name" value="EF_HAND_1"/>
    <property type="match status" value="2"/>
</dbReference>
<accession>A0AAV7ZKQ2</accession>
<dbReference type="EMBL" id="JANTQA010000029">
    <property type="protein sequence ID" value="KAJ3441769.1"/>
    <property type="molecule type" value="Genomic_DNA"/>
</dbReference>
<reference evidence="4" key="1">
    <citation type="submission" date="2022-08" db="EMBL/GenBank/DDBJ databases">
        <title>Novel sulphate-reducing endosymbionts in the free-living metamonad Anaeramoeba.</title>
        <authorList>
            <person name="Jerlstrom-Hultqvist J."/>
            <person name="Cepicka I."/>
            <person name="Gallot-Lavallee L."/>
            <person name="Salas-Leiva D."/>
            <person name="Curtis B.A."/>
            <person name="Zahonova K."/>
            <person name="Pipaliya S."/>
            <person name="Dacks J."/>
            <person name="Roger A.J."/>
        </authorList>
    </citation>
    <scope>NUCLEOTIDE SEQUENCE</scope>
    <source>
        <strain evidence="4">Busselton2</strain>
    </source>
</reference>
<feature type="domain" description="EF-hand" evidence="3">
    <location>
        <begin position="100"/>
        <end position="135"/>
    </location>
</feature>
<evidence type="ECO:0000256" key="1">
    <source>
        <dbReference type="ARBA" id="ARBA00022737"/>
    </source>
</evidence>
<comment type="caution">
    <text evidence="4">The sequence shown here is derived from an EMBL/GenBank/DDBJ whole genome shotgun (WGS) entry which is preliminary data.</text>
</comment>
<evidence type="ECO:0000259" key="3">
    <source>
        <dbReference type="PROSITE" id="PS50222"/>
    </source>
</evidence>
<dbReference type="Gene3D" id="1.10.238.10">
    <property type="entry name" value="EF-hand"/>
    <property type="match status" value="1"/>
</dbReference>
<proteinExistence type="predicted"/>
<feature type="domain" description="EF-hand" evidence="3">
    <location>
        <begin position="145"/>
        <end position="180"/>
    </location>
</feature>
<dbReference type="PROSITE" id="PS50222">
    <property type="entry name" value="EF_HAND_2"/>
    <property type="match status" value="3"/>
</dbReference>
<dbReference type="GO" id="GO:0019900">
    <property type="term" value="F:kinase binding"/>
    <property type="evidence" value="ECO:0007669"/>
    <property type="project" value="InterPro"/>
</dbReference>
<evidence type="ECO:0000313" key="4">
    <source>
        <dbReference type="EMBL" id="KAJ3441769.1"/>
    </source>
</evidence>